<feature type="domain" description="RNA polymerase sigma-70 ECF-like HTH" evidence="5">
    <location>
        <begin position="19"/>
        <end position="203"/>
    </location>
</feature>
<evidence type="ECO:0000256" key="2">
    <source>
        <dbReference type="ARBA" id="ARBA00023015"/>
    </source>
</evidence>
<dbReference type="InterPro" id="IPR053812">
    <property type="entry name" value="HTH_Sigma70_ECF-like"/>
</dbReference>
<dbReference type="KEGG" id="scor:J3U87_08485"/>
<evidence type="ECO:0000313" key="6">
    <source>
        <dbReference type="EMBL" id="QTD52495.1"/>
    </source>
</evidence>
<dbReference type="InterPro" id="IPR013325">
    <property type="entry name" value="RNA_pol_sigma_r2"/>
</dbReference>
<dbReference type="InterPro" id="IPR013324">
    <property type="entry name" value="RNA_pol_sigma_r3/r4-like"/>
</dbReference>
<dbReference type="Pfam" id="PF07638">
    <property type="entry name" value="Sigma70_ECF"/>
    <property type="match status" value="1"/>
</dbReference>
<reference evidence="6" key="1">
    <citation type="submission" date="2021-03" db="EMBL/GenBank/DDBJ databases">
        <title>Acanthopleuribacteraceae sp. M133.</title>
        <authorList>
            <person name="Wang G."/>
        </authorList>
    </citation>
    <scope>NUCLEOTIDE SEQUENCE</scope>
    <source>
        <strain evidence="6">M133</strain>
    </source>
</reference>
<dbReference type="GO" id="GO:0016987">
    <property type="term" value="F:sigma factor activity"/>
    <property type="evidence" value="ECO:0007669"/>
    <property type="project" value="UniProtKB-KW"/>
</dbReference>
<name>A0A8A4U173_SULCO</name>
<dbReference type="InterPro" id="IPR011517">
    <property type="entry name" value="RNA_pol_sigma70_ECF-like"/>
</dbReference>
<dbReference type="SUPFAM" id="SSF88659">
    <property type="entry name" value="Sigma3 and sigma4 domains of RNA polymerase sigma factors"/>
    <property type="match status" value="1"/>
</dbReference>
<keyword evidence="3" id="KW-0731">Sigma factor</keyword>
<keyword evidence="2" id="KW-0805">Transcription regulation</keyword>
<dbReference type="Gene3D" id="1.10.10.10">
    <property type="entry name" value="Winged helix-like DNA-binding domain superfamily/Winged helix DNA-binding domain"/>
    <property type="match status" value="1"/>
</dbReference>
<dbReference type="EMBL" id="CP071793">
    <property type="protein sequence ID" value="QTD52495.1"/>
    <property type="molecule type" value="Genomic_DNA"/>
</dbReference>
<dbReference type="NCBIfam" id="TIGR02999">
    <property type="entry name" value="Sig-70_X6"/>
    <property type="match status" value="1"/>
</dbReference>
<evidence type="ECO:0000256" key="3">
    <source>
        <dbReference type="ARBA" id="ARBA00023082"/>
    </source>
</evidence>
<proteinExistence type="inferred from homology"/>
<dbReference type="PANTHER" id="PTHR43133:SF39">
    <property type="entry name" value="SIMILAR TO RNA POLYMERASE SIGMA-E FACTOR"/>
    <property type="match status" value="1"/>
</dbReference>
<dbReference type="SUPFAM" id="SSF88946">
    <property type="entry name" value="Sigma2 domain of RNA polymerase sigma factors"/>
    <property type="match status" value="1"/>
</dbReference>
<dbReference type="GO" id="GO:0006352">
    <property type="term" value="P:DNA-templated transcription initiation"/>
    <property type="evidence" value="ECO:0007669"/>
    <property type="project" value="InterPro"/>
</dbReference>
<evidence type="ECO:0000256" key="1">
    <source>
        <dbReference type="ARBA" id="ARBA00010641"/>
    </source>
</evidence>
<dbReference type="RefSeq" id="WP_237382603.1">
    <property type="nucleotide sequence ID" value="NZ_CP071793.1"/>
</dbReference>
<dbReference type="Gene3D" id="1.10.1740.10">
    <property type="match status" value="1"/>
</dbReference>
<dbReference type="InterPro" id="IPR039425">
    <property type="entry name" value="RNA_pol_sigma-70-like"/>
</dbReference>
<keyword evidence="4" id="KW-0804">Transcription</keyword>
<organism evidence="6 7">
    <name type="scientific">Sulfidibacter corallicola</name>
    <dbReference type="NCBI Taxonomy" id="2818388"/>
    <lineage>
        <taxon>Bacteria</taxon>
        <taxon>Pseudomonadati</taxon>
        <taxon>Acidobacteriota</taxon>
        <taxon>Holophagae</taxon>
        <taxon>Acanthopleuribacterales</taxon>
        <taxon>Acanthopleuribacteraceae</taxon>
        <taxon>Sulfidibacter</taxon>
    </lineage>
</organism>
<dbReference type="InterPro" id="IPR014284">
    <property type="entry name" value="RNA_pol_sigma-70_dom"/>
</dbReference>
<dbReference type="PANTHER" id="PTHR43133">
    <property type="entry name" value="RNA POLYMERASE ECF-TYPE SIGMA FACTO"/>
    <property type="match status" value="1"/>
</dbReference>
<dbReference type="NCBIfam" id="TIGR02937">
    <property type="entry name" value="sigma70-ECF"/>
    <property type="match status" value="1"/>
</dbReference>
<accession>A0A8A4U173</accession>
<gene>
    <name evidence="6" type="ORF">J3U87_08485</name>
</gene>
<sequence length="212" mass="24424">MQKRRIPQLDPLEALPLGITKILEEWGQGERAALDRLMGQLYDYLHGEARRHLSGFSMRGDMLQPTLLVNEAYLKLVKKRDLSFLNRQQFFWFASRIIRDLIVDHIRAKTAQKRGKGTVSLDDDFLDLRSESSGHHHVDPALLLSIDTALSELERGNPRRAQVVTLRYILGLNILETAEILEISKTTVKEEWAAAKLWLFKRLHPTFSGRKT</sequence>
<protein>
    <submittedName>
        <fullName evidence="6">Sigma-70 family RNA polymerase sigma factor</fullName>
    </submittedName>
</protein>
<evidence type="ECO:0000256" key="4">
    <source>
        <dbReference type="ARBA" id="ARBA00023163"/>
    </source>
</evidence>
<dbReference type="InterPro" id="IPR036388">
    <property type="entry name" value="WH-like_DNA-bd_sf"/>
</dbReference>
<keyword evidence="7" id="KW-1185">Reference proteome</keyword>
<comment type="similarity">
    <text evidence="1">Belongs to the sigma-70 factor family. ECF subfamily.</text>
</comment>
<evidence type="ECO:0000259" key="5">
    <source>
        <dbReference type="Pfam" id="PF07638"/>
    </source>
</evidence>
<dbReference type="AlphaFoldDB" id="A0A8A4U173"/>
<evidence type="ECO:0000313" key="7">
    <source>
        <dbReference type="Proteomes" id="UP000663929"/>
    </source>
</evidence>
<dbReference type="Proteomes" id="UP000663929">
    <property type="component" value="Chromosome"/>
</dbReference>